<sequence length="131" mass="14641">MYLGVLICLLGAARCSNKKMCPCPEISSRNDTQPPAKNCYQISETFRYTCKDPNLRKAGTSNFIKCKQDGNGSPHWSPLNISLKCIPDPNRTIQQPPSSTVTKGHTDIPHDFTIATTVSEFCMCMKKVQYH</sequence>
<dbReference type="Gene3D" id="2.20.28.230">
    <property type="match status" value="1"/>
</dbReference>
<evidence type="ECO:0000313" key="3">
    <source>
        <dbReference type="Ensembl" id="ENSCLMP00005042848.1"/>
    </source>
</evidence>
<dbReference type="InterPro" id="IPR035976">
    <property type="entry name" value="Sushi/SCR/CCP_sf"/>
</dbReference>
<feature type="chain" id="PRO_5034373361" description="Interleukin-15 receptor alpha chain" evidence="2">
    <location>
        <begin position="16"/>
        <end position="131"/>
    </location>
</feature>
<name>A0A8C3AJ87_CYCLU</name>
<proteinExistence type="predicted"/>
<dbReference type="InterPro" id="IPR042372">
    <property type="entry name" value="IL15RA"/>
</dbReference>
<dbReference type="SUPFAM" id="SSF57535">
    <property type="entry name" value="Complement control module/SCR domain"/>
    <property type="match status" value="1"/>
</dbReference>
<dbReference type="GeneTree" id="ENSGT01030000234868"/>
<dbReference type="AlphaFoldDB" id="A0A8C3AJ87"/>
<evidence type="ECO:0000256" key="2">
    <source>
        <dbReference type="SAM" id="SignalP"/>
    </source>
</evidence>
<accession>A0A8C3AJ87</accession>
<dbReference type="GO" id="GO:0042010">
    <property type="term" value="F:interleukin-15 receptor activity"/>
    <property type="evidence" value="ECO:0007669"/>
    <property type="project" value="InterPro"/>
</dbReference>
<organism evidence="3 4">
    <name type="scientific">Cyclopterus lumpus</name>
    <name type="common">Lumpsucker</name>
    <dbReference type="NCBI Taxonomy" id="8103"/>
    <lineage>
        <taxon>Eukaryota</taxon>
        <taxon>Metazoa</taxon>
        <taxon>Chordata</taxon>
        <taxon>Craniata</taxon>
        <taxon>Vertebrata</taxon>
        <taxon>Euteleostomi</taxon>
        <taxon>Actinopterygii</taxon>
        <taxon>Neopterygii</taxon>
        <taxon>Teleostei</taxon>
        <taxon>Neoteleostei</taxon>
        <taxon>Acanthomorphata</taxon>
        <taxon>Eupercaria</taxon>
        <taxon>Perciformes</taxon>
        <taxon>Cottioidei</taxon>
        <taxon>Cottales</taxon>
        <taxon>Cyclopteridae</taxon>
        <taxon>Cyclopterus</taxon>
    </lineage>
</organism>
<dbReference type="Ensembl" id="ENSCLMT00005044387.1">
    <property type="protein sequence ID" value="ENSCLMP00005042848.1"/>
    <property type="gene ID" value="ENSCLMG00005019943.1"/>
</dbReference>
<dbReference type="Proteomes" id="UP000694565">
    <property type="component" value="Unplaced"/>
</dbReference>
<protein>
    <recommendedName>
        <fullName evidence="5">Interleukin-15 receptor alpha chain</fullName>
    </recommendedName>
</protein>
<dbReference type="PANTHER" id="PTHR15060">
    <property type="entry name" value="INTERLEUKIN-15 RECEPTOR SUBUNIT ALPHA"/>
    <property type="match status" value="1"/>
</dbReference>
<evidence type="ECO:0008006" key="5">
    <source>
        <dbReference type="Google" id="ProtNLM"/>
    </source>
</evidence>
<keyword evidence="1" id="KW-1015">Disulfide bond</keyword>
<keyword evidence="2" id="KW-0732">Signal</keyword>
<feature type="signal peptide" evidence="2">
    <location>
        <begin position="1"/>
        <end position="15"/>
    </location>
</feature>
<reference evidence="3" key="1">
    <citation type="submission" date="2025-08" db="UniProtKB">
        <authorList>
            <consortium name="Ensembl"/>
        </authorList>
    </citation>
    <scope>IDENTIFICATION</scope>
</reference>
<evidence type="ECO:0000256" key="1">
    <source>
        <dbReference type="ARBA" id="ARBA00023157"/>
    </source>
</evidence>
<keyword evidence="4" id="KW-1185">Reference proteome</keyword>
<dbReference type="PANTHER" id="PTHR15060:SF0">
    <property type="entry name" value="INTERLEUKIN-15 RECEPTOR SUBUNIT ALPHA"/>
    <property type="match status" value="1"/>
</dbReference>
<evidence type="ECO:0000313" key="4">
    <source>
        <dbReference type="Proteomes" id="UP000694565"/>
    </source>
</evidence>
<reference evidence="3" key="2">
    <citation type="submission" date="2025-09" db="UniProtKB">
        <authorList>
            <consortium name="Ensembl"/>
        </authorList>
    </citation>
    <scope>IDENTIFICATION</scope>
</reference>